<dbReference type="Proteomes" id="UP000054485">
    <property type="component" value="Unassembled WGS sequence"/>
</dbReference>
<accession>A0A0D0AQM4</accession>
<dbReference type="HOGENOM" id="CLU_131643_2_0_1"/>
<dbReference type="InParanoid" id="A0A0D0AQM4"/>
<evidence type="ECO:0000313" key="1">
    <source>
        <dbReference type="EMBL" id="KIK36577.1"/>
    </source>
</evidence>
<reference evidence="2" key="2">
    <citation type="submission" date="2015-01" db="EMBL/GenBank/DDBJ databases">
        <title>Evolutionary Origins and Diversification of the Mycorrhizal Mutualists.</title>
        <authorList>
            <consortium name="DOE Joint Genome Institute"/>
            <consortium name="Mycorrhizal Genomics Consortium"/>
            <person name="Kohler A."/>
            <person name="Kuo A."/>
            <person name="Nagy L.G."/>
            <person name="Floudas D."/>
            <person name="Copeland A."/>
            <person name="Barry K.W."/>
            <person name="Cichocki N."/>
            <person name="Veneault-Fourrey C."/>
            <person name="LaButti K."/>
            <person name="Lindquist E.A."/>
            <person name="Lipzen A."/>
            <person name="Lundell T."/>
            <person name="Morin E."/>
            <person name="Murat C."/>
            <person name="Riley R."/>
            <person name="Ohm R."/>
            <person name="Sun H."/>
            <person name="Tunlid A."/>
            <person name="Henrissat B."/>
            <person name="Grigoriev I.V."/>
            <person name="Hibbett D.S."/>
            <person name="Martin F."/>
        </authorList>
    </citation>
    <scope>NUCLEOTIDE SEQUENCE [LARGE SCALE GENOMIC DNA]</scope>
    <source>
        <strain evidence="2">UH-Slu-Lm8-n1</strain>
    </source>
</reference>
<proteinExistence type="predicted"/>
<evidence type="ECO:0000313" key="2">
    <source>
        <dbReference type="Proteomes" id="UP000054485"/>
    </source>
</evidence>
<sequence length="88" mass="9766">PLSACAVCLGRHAHKIVKWKAAKTWDNAHYTLCTRVGKILTMRDSRPVCSDWQQVSGCSNATHDRQHFCSGCTASSHRVQTCPRAQKA</sequence>
<gene>
    <name evidence="1" type="ORF">CY34DRAFT_94122</name>
</gene>
<dbReference type="OrthoDB" id="2158839at2759"/>
<name>A0A0D0AQM4_9AGAM</name>
<organism evidence="1 2">
    <name type="scientific">Suillus luteus UH-Slu-Lm8-n1</name>
    <dbReference type="NCBI Taxonomy" id="930992"/>
    <lineage>
        <taxon>Eukaryota</taxon>
        <taxon>Fungi</taxon>
        <taxon>Dikarya</taxon>
        <taxon>Basidiomycota</taxon>
        <taxon>Agaricomycotina</taxon>
        <taxon>Agaricomycetes</taxon>
        <taxon>Agaricomycetidae</taxon>
        <taxon>Boletales</taxon>
        <taxon>Suillineae</taxon>
        <taxon>Suillaceae</taxon>
        <taxon>Suillus</taxon>
    </lineage>
</organism>
<protein>
    <submittedName>
        <fullName evidence="1">Uncharacterized protein</fullName>
    </submittedName>
</protein>
<dbReference type="AlphaFoldDB" id="A0A0D0AQM4"/>
<feature type="non-terminal residue" evidence="1">
    <location>
        <position position="1"/>
    </location>
</feature>
<keyword evidence="2" id="KW-1185">Reference proteome</keyword>
<reference evidence="1 2" key="1">
    <citation type="submission" date="2014-04" db="EMBL/GenBank/DDBJ databases">
        <authorList>
            <consortium name="DOE Joint Genome Institute"/>
            <person name="Kuo A."/>
            <person name="Ruytinx J."/>
            <person name="Rineau F."/>
            <person name="Colpaert J."/>
            <person name="Kohler A."/>
            <person name="Nagy L.G."/>
            <person name="Floudas D."/>
            <person name="Copeland A."/>
            <person name="Barry K.W."/>
            <person name="Cichocki N."/>
            <person name="Veneault-Fourrey C."/>
            <person name="LaButti K."/>
            <person name="Lindquist E.A."/>
            <person name="Lipzen A."/>
            <person name="Lundell T."/>
            <person name="Morin E."/>
            <person name="Murat C."/>
            <person name="Sun H."/>
            <person name="Tunlid A."/>
            <person name="Henrissat B."/>
            <person name="Grigoriev I.V."/>
            <person name="Hibbett D.S."/>
            <person name="Martin F."/>
            <person name="Nordberg H.P."/>
            <person name="Cantor M.N."/>
            <person name="Hua S.X."/>
        </authorList>
    </citation>
    <scope>NUCLEOTIDE SEQUENCE [LARGE SCALE GENOMIC DNA]</scope>
    <source>
        <strain evidence="1 2">UH-Slu-Lm8-n1</strain>
    </source>
</reference>
<dbReference type="EMBL" id="KN835517">
    <property type="protein sequence ID" value="KIK36577.1"/>
    <property type="molecule type" value="Genomic_DNA"/>
</dbReference>